<organism evidence="1 2">
    <name type="scientific">Hoylesella shahii DSM 15611 = JCM 12083</name>
    <dbReference type="NCBI Taxonomy" id="1122991"/>
    <lineage>
        <taxon>Bacteria</taxon>
        <taxon>Pseudomonadati</taxon>
        <taxon>Bacteroidota</taxon>
        <taxon>Bacteroidia</taxon>
        <taxon>Bacteroidales</taxon>
        <taxon>Prevotellaceae</taxon>
        <taxon>Hoylesella</taxon>
    </lineage>
</organism>
<name>A0A318HRV0_9BACT</name>
<evidence type="ECO:0000313" key="2">
    <source>
        <dbReference type="Proteomes" id="UP000248314"/>
    </source>
</evidence>
<protein>
    <submittedName>
        <fullName evidence="1">SusD/RagB-like outer membrane lipoprotein</fullName>
    </submittedName>
</protein>
<sequence length="519" mass="58053">MNKHFIKLCALVALCTPIYGCLDSSLNDDPDKVHVSRLAQDNLYGTYLTTLQRNVVAEDQNDFQLTEDLFGNMYAGYYAGTQSWEGGYNATTYVFPDGWKDRPFSVAYTKVMSNWQQLRLKTDSSSVLFAVGEVVKVEAMHKTTDIYGPIPYTRFGLQTPVPYDSQKDVYMRFFSELDHAIGVLTAFDRLNPSAKPLSNFDLIYGSDLKKWIRFANSLKLRLAIRCHKAYDGAQALAEAAVNNDYGVIEENEDNAVMQTVGALSFTYNNPFYNIYSTEGYNEDRMGASMDAYLNGFSDPRLSKFFAPAIDGQYRGMRNGMRNGKNFQGNEKLSAPTITRSTPYVWMNAAEMWLLRAEGALLGWNMGGTAKDLYEEGVRTSLAQHGLSDSADNYLASTNTPSAYAGMRGLPAADAPSDITPAWDDNATDAKKLERIITQKWIAIYPLGQEAWSEFRRTGYPKLFPVVDNFSNGKVNTNIQVRRVPFPASEYIGNKAEVEKAVQLLGGEDTGGTSLWWDKQ</sequence>
<comment type="caution">
    <text evidence="1">The sequence shown here is derived from an EMBL/GenBank/DDBJ whole genome shotgun (WGS) entry which is preliminary data.</text>
</comment>
<dbReference type="OrthoDB" id="1387301at2"/>
<dbReference type="STRING" id="1122991.GCA_000613445_00863"/>
<evidence type="ECO:0000313" key="1">
    <source>
        <dbReference type="EMBL" id="PXX20264.1"/>
    </source>
</evidence>
<accession>A0A318HRV0</accession>
<reference evidence="1 2" key="1">
    <citation type="submission" date="2018-05" db="EMBL/GenBank/DDBJ databases">
        <title>Genomic Encyclopedia of Type Strains, Phase I: the one thousand microbial genomes (KMG-I) project.</title>
        <authorList>
            <person name="Kyrpides N."/>
        </authorList>
    </citation>
    <scope>NUCLEOTIDE SEQUENCE [LARGE SCALE GENOMIC DNA]</scope>
    <source>
        <strain evidence="1 2">DSM 15611</strain>
    </source>
</reference>
<proteinExistence type="predicted"/>
<dbReference type="Pfam" id="PF12741">
    <property type="entry name" value="SusD-like"/>
    <property type="match status" value="1"/>
</dbReference>
<dbReference type="Proteomes" id="UP000248314">
    <property type="component" value="Unassembled WGS sequence"/>
</dbReference>
<dbReference type="AlphaFoldDB" id="A0A318HRV0"/>
<dbReference type="SUPFAM" id="SSF48452">
    <property type="entry name" value="TPR-like"/>
    <property type="match status" value="1"/>
</dbReference>
<keyword evidence="1" id="KW-0449">Lipoprotein</keyword>
<dbReference type="RefSeq" id="WP_025816949.1">
    <property type="nucleotide sequence ID" value="NZ_BAIZ01000037.1"/>
</dbReference>
<dbReference type="InterPro" id="IPR011990">
    <property type="entry name" value="TPR-like_helical_dom_sf"/>
</dbReference>
<dbReference type="InterPro" id="IPR024302">
    <property type="entry name" value="SusD-like"/>
</dbReference>
<gene>
    <name evidence="1" type="ORF">EJ73_02169</name>
</gene>
<dbReference type="EMBL" id="QJJX01000029">
    <property type="protein sequence ID" value="PXX20264.1"/>
    <property type="molecule type" value="Genomic_DNA"/>
</dbReference>
<keyword evidence="2" id="KW-1185">Reference proteome</keyword>
<dbReference type="Gene3D" id="1.25.40.390">
    <property type="match status" value="1"/>
</dbReference>